<accession>A0A314ZN68</accession>
<evidence type="ECO:0000313" key="1">
    <source>
        <dbReference type="EMBL" id="PQQ18291.1"/>
    </source>
</evidence>
<proteinExistence type="predicted"/>
<comment type="caution">
    <text evidence="1">The sequence shown here is derived from an EMBL/GenBank/DDBJ whole genome shotgun (WGS) entry which is preliminary data.</text>
</comment>
<dbReference type="AlphaFoldDB" id="A0A314ZN68"/>
<dbReference type="EMBL" id="PJQY01000113">
    <property type="protein sequence ID" value="PQQ18291.1"/>
    <property type="molecule type" value="Genomic_DNA"/>
</dbReference>
<reference evidence="1 2" key="1">
    <citation type="submission" date="2018-02" db="EMBL/GenBank/DDBJ databases">
        <title>Draft genome of wild Prunus yedoensis var. nudiflora.</title>
        <authorList>
            <person name="Baek S."/>
            <person name="Kim J.-H."/>
            <person name="Choi K."/>
            <person name="Kim G.-B."/>
            <person name="Cho A."/>
            <person name="Jang H."/>
            <person name="Shin C.-H."/>
            <person name="Yu H.-J."/>
            <person name="Mun J.-H."/>
        </authorList>
    </citation>
    <scope>NUCLEOTIDE SEQUENCE [LARGE SCALE GENOMIC DNA]</scope>
    <source>
        <strain evidence="2">cv. Jeju island</strain>
        <tissue evidence="1">Leaf</tissue>
    </source>
</reference>
<name>A0A314ZN68_PRUYE</name>
<gene>
    <name evidence="1" type="ORF">Pyn_39111</name>
</gene>
<organism evidence="1 2">
    <name type="scientific">Prunus yedoensis var. nudiflora</name>
    <dbReference type="NCBI Taxonomy" id="2094558"/>
    <lineage>
        <taxon>Eukaryota</taxon>
        <taxon>Viridiplantae</taxon>
        <taxon>Streptophyta</taxon>
        <taxon>Embryophyta</taxon>
        <taxon>Tracheophyta</taxon>
        <taxon>Spermatophyta</taxon>
        <taxon>Magnoliopsida</taxon>
        <taxon>eudicotyledons</taxon>
        <taxon>Gunneridae</taxon>
        <taxon>Pentapetalae</taxon>
        <taxon>rosids</taxon>
        <taxon>fabids</taxon>
        <taxon>Rosales</taxon>
        <taxon>Rosaceae</taxon>
        <taxon>Amygdaloideae</taxon>
        <taxon>Amygdaleae</taxon>
        <taxon>Prunus</taxon>
    </lineage>
</organism>
<sequence length="73" mass="8182">MISWYAKAEMRMTEGCSLEQELAAIKQQAQPAMAQLKENDLVVQRENEELVQVEAVENSSSSAETMLLRLAPN</sequence>
<keyword evidence="2" id="KW-1185">Reference proteome</keyword>
<dbReference type="Proteomes" id="UP000250321">
    <property type="component" value="Unassembled WGS sequence"/>
</dbReference>
<protein>
    <submittedName>
        <fullName evidence="1">Uncharacterized protein</fullName>
    </submittedName>
</protein>
<evidence type="ECO:0000313" key="2">
    <source>
        <dbReference type="Proteomes" id="UP000250321"/>
    </source>
</evidence>